<dbReference type="EMBL" id="JACIDW010000003">
    <property type="protein sequence ID" value="MBB3963725.1"/>
    <property type="molecule type" value="Genomic_DNA"/>
</dbReference>
<dbReference type="PANTHER" id="PTHR33755">
    <property type="entry name" value="TOXIN PARE1-RELATED"/>
    <property type="match status" value="1"/>
</dbReference>
<dbReference type="RefSeq" id="WP_183899427.1">
    <property type="nucleotide sequence ID" value="NZ_JACIDW010000003.1"/>
</dbReference>
<comment type="similarity">
    <text evidence="1">Belongs to the RelE toxin family.</text>
</comment>
<evidence type="ECO:0000256" key="1">
    <source>
        <dbReference type="ARBA" id="ARBA00006226"/>
    </source>
</evidence>
<dbReference type="Pfam" id="PF05016">
    <property type="entry name" value="ParE_toxin"/>
    <property type="match status" value="1"/>
</dbReference>
<evidence type="ECO:0000256" key="2">
    <source>
        <dbReference type="ARBA" id="ARBA00022649"/>
    </source>
</evidence>
<organism evidence="3 4">
    <name type="scientific">Rhizobium metallidurans</name>
    <dbReference type="NCBI Taxonomy" id="1265931"/>
    <lineage>
        <taxon>Bacteria</taxon>
        <taxon>Pseudomonadati</taxon>
        <taxon>Pseudomonadota</taxon>
        <taxon>Alphaproteobacteria</taxon>
        <taxon>Hyphomicrobiales</taxon>
        <taxon>Rhizobiaceae</taxon>
        <taxon>Rhizobium/Agrobacterium group</taxon>
        <taxon>Rhizobium</taxon>
    </lineage>
</organism>
<comment type="caution">
    <text evidence="3">The sequence shown here is derived from an EMBL/GenBank/DDBJ whole genome shotgun (WGS) entry which is preliminary data.</text>
</comment>
<reference evidence="3 4" key="1">
    <citation type="submission" date="2020-08" db="EMBL/GenBank/DDBJ databases">
        <title>Genomic Encyclopedia of Type Strains, Phase IV (KMG-IV): sequencing the most valuable type-strain genomes for metagenomic binning, comparative biology and taxonomic classification.</title>
        <authorList>
            <person name="Goeker M."/>
        </authorList>
    </citation>
    <scope>NUCLEOTIDE SEQUENCE [LARGE SCALE GENOMIC DNA]</scope>
    <source>
        <strain evidence="3 4">DSM 26575</strain>
    </source>
</reference>
<dbReference type="Proteomes" id="UP000582090">
    <property type="component" value="Unassembled WGS sequence"/>
</dbReference>
<gene>
    <name evidence="3" type="ORF">GGQ67_001364</name>
</gene>
<dbReference type="PANTHER" id="PTHR33755:SF7">
    <property type="entry name" value="TOXIN MODULE OF TOXIN-ANTITOXIN SYSTEM RELE_STBE FAMILY"/>
    <property type="match status" value="1"/>
</dbReference>
<evidence type="ECO:0000313" key="4">
    <source>
        <dbReference type="Proteomes" id="UP000582090"/>
    </source>
</evidence>
<evidence type="ECO:0000313" key="3">
    <source>
        <dbReference type="EMBL" id="MBB3963725.1"/>
    </source>
</evidence>
<dbReference type="AlphaFoldDB" id="A0A7W6CU75"/>
<sequence>MMKVILSKDAADYLSHEYGYLSAFNSRAADAAMARIQGGIRRLAAYPQVGAPVPVLTGRRQLVVGPYIITYRIGHDAIMVSNITHGRQREQLDRDDGLDESD</sequence>
<dbReference type="Gene3D" id="3.30.2310.20">
    <property type="entry name" value="RelE-like"/>
    <property type="match status" value="1"/>
</dbReference>
<name>A0A7W6CU75_9HYPH</name>
<dbReference type="InterPro" id="IPR035093">
    <property type="entry name" value="RelE/ParE_toxin_dom_sf"/>
</dbReference>
<accession>A0A7W6CU75</accession>
<dbReference type="InterPro" id="IPR051803">
    <property type="entry name" value="TA_system_RelE-like_toxin"/>
</dbReference>
<keyword evidence="2" id="KW-1277">Toxin-antitoxin system</keyword>
<keyword evidence="4" id="KW-1185">Reference proteome</keyword>
<protein>
    <submittedName>
        <fullName evidence="3">Plasmid stabilization system protein ParE</fullName>
    </submittedName>
</protein>
<dbReference type="InterPro" id="IPR007712">
    <property type="entry name" value="RelE/ParE_toxin"/>
</dbReference>
<proteinExistence type="inferred from homology"/>